<accession>F8L655</accession>
<dbReference type="HOGENOM" id="CLU_019375_7_1_0"/>
<evidence type="ECO:0000256" key="1">
    <source>
        <dbReference type="ARBA" id="ARBA00004141"/>
    </source>
</evidence>
<feature type="transmembrane region" description="Helical" evidence="7">
    <location>
        <begin position="178"/>
        <end position="199"/>
    </location>
</feature>
<dbReference type="EMBL" id="FR872582">
    <property type="protein sequence ID" value="CCB90093.1"/>
    <property type="molecule type" value="Genomic_DNA"/>
</dbReference>
<dbReference type="Pfam" id="PF00375">
    <property type="entry name" value="SDF"/>
    <property type="match status" value="1"/>
</dbReference>
<feature type="transmembrane region" description="Helical" evidence="7">
    <location>
        <begin position="344"/>
        <end position="371"/>
    </location>
</feature>
<evidence type="ECO:0000313" key="9">
    <source>
        <dbReference type="Proteomes" id="UP000000496"/>
    </source>
</evidence>
<protein>
    <recommendedName>
        <fullName evidence="10">Proton/sodium-glutamate symport protein</fullName>
    </recommendedName>
</protein>
<evidence type="ECO:0000256" key="6">
    <source>
        <dbReference type="ARBA" id="ARBA00023136"/>
    </source>
</evidence>
<dbReference type="STRING" id="331113.SNE_A22160"/>
<evidence type="ECO:0000313" key="8">
    <source>
        <dbReference type="EMBL" id="CCB90093.1"/>
    </source>
</evidence>
<dbReference type="InterPro" id="IPR001991">
    <property type="entry name" value="Na-dicarboxylate_symporter"/>
</dbReference>
<feature type="transmembrane region" description="Helical" evidence="7">
    <location>
        <begin position="139"/>
        <end position="157"/>
    </location>
</feature>
<evidence type="ECO:0000256" key="7">
    <source>
        <dbReference type="SAM" id="Phobius"/>
    </source>
</evidence>
<dbReference type="AlphaFoldDB" id="F8L655"/>
<evidence type="ECO:0000256" key="4">
    <source>
        <dbReference type="ARBA" id="ARBA00022692"/>
    </source>
</evidence>
<dbReference type="PANTHER" id="PTHR42865:SF5">
    <property type="entry name" value="L-CYSTINE TRANSPORTER TCYP"/>
    <property type="match status" value="1"/>
</dbReference>
<feature type="transmembrane region" description="Helical" evidence="7">
    <location>
        <begin position="315"/>
        <end position="337"/>
    </location>
</feature>
<feature type="transmembrane region" description="Helical" evidence="7">
    <location>
        <begin position="76"/>
        <end position="98"/>
    </location>
</feature>
<keyword evidence="6 7" id="KW-0472">Membrane</keyword>
<keyword evidence="5 7" id="KW-1133">Transmembrane helix</keyword>
<evidence type="ECO:0008006" key="10">
    <source>
        <dbReference type="Google" id="ProtNLM"/>
    </source>
</evidence>
<feature type="transmembrane region" description="Helical" evidence="7">
    <location>
        <begin position="211"/>
        <end position="234"/>
    </location>
</feature>
<feature type="transmembrane region" description="Helical" evidence="7">
    <location>
        <begin position="285"/>
        <end position="309"/>
    </location>
</feature>
<dbReference type="PANTHER" id="PTHR42865">
    <property type="entry name" value="PROTON/GLUTAMATE-ASPARTATE SYMPORTER"/>
    <property type="match status" value="1"/>
</dbReference>
<dbReference type="GO" id="GO:0005886">
    <property type="term" value="C:plasma membrane"/>
    <property type="evidence" value="ECO:0007669"/>
    <property type="project" value="TreeGrafter"/>
</dbReference>
<proteinExistence type="inferred from homology"/>
<keyword evidence="3" id="KW-0813">Transport</keyword>
<name>F8L655_SIMNZ</name>
<sequence length="408" mass="45001">MKKTTYFNLATLIALLLGILAGSFSNTYIHELSLSISEIFLKMLKFISLPMIFLAIVSTMTQMKSLSEARFMLRKILKYTIATTLVAATIGLLLFLLVRPNPLASEAATTSLQPQGSYLSFLSKIIPSSLIEPFIENNVLGMAFIAMVFSISILKLPEKTTQTVKDFFQGLFHALLKATSWLITIMPIGIFAFTVQFTENIRSHQEDLKKLLLYGLVVVAANLVQGFIVLPLLLRWKKISPIRIARGMMPALTTAFFTKSSNASLPLALECAKNRLKLSDKTAQFSFPLCSIINMNGCAAFILITILFVCTGHGITFSPFELIGWVFLATLAAIGNAGVPMGCYFLTTAFLIGMGVPIEMMGIILPLYSLFDMVETALNVWSDSCVTVVVDQELKERSLGKEHHPVRA</sequence>
<dbReference type="SUPFAM" id="SSF118215">
    <property type="entry name" value="Proton glutamate symport protein"/>
    <property type="match status" value="1"/>
</dbReference>
<dbReference type="eggNOG" id="COG1301">
    <property type="taxonomic scope" value="Bacteria"/>
</dbReference>
<feature type="transmembrane region" description="Helical" evidence="7">
    <location>
        <begin position="35"/>
        <end position="56"/>
    </location>
</feature>
<gene>
    <name evidence="8" type="ordered locus">SNE_A22160</name>
</gene>
<evidence type="ECO:0000256" key="2">
    <source>
        <dbReference type="ARBA" id="ARBA00006148"/>
    </source>
</evidence>
<comment type="subcellular location">
    <subcellularLocation>
        <location evidence="1">Membrane</location>
        <topology evidence="1">Multi-pass membrane protein</topology>
    </subcellularLocation>
</comment>
<reference key="1">
    <citation type="journal article" date="2011" name="Mol. Biol. Evol.">
        <title>Unity in variety -- the pan-genome of the Chlamydiae.</title>
        <authorList>
            <person name="Collingro A."/>
            <person name="Tischler P."/>
            <person name="Weinmaier T."/>
            <person name="Penz T."/>
            <person name="Heinz E."/>
            <person name="Brunham R.C."/>
            <person name="Read T.D."/>
            <person name="Bavoil P.M."/>
            <person name="Sachse K."/>
            <person name="Kahane S."/>
            <person name="Friedman M.G."/>
            <person name="Rattei T."/>
            <person name="Myers G.S.A."/>
            <person name="Horn M."/>
        </authorList>
    </citation>
    <scope>NUCLEOTIDE SEQUENCE</scope>
    <source>
        <strain>Z</strain>
    </source>
</reference>
<dbReference type="KEGG" id="sng:SNE_A22160"/>
<evidence type="ECO:0000256" key="3">
    <source>
        <dbReference type="ARBA" id="ARBA00022448"/>
    </source>
</evidence>
<dbReference type="OrthoDB" id="9768885at2"/>
<dbReference type="GO" id="GO:0015293">
    <property type="term" value="F:symporter activity"/>
    <property type="evidence" value="ECO:0007669"/>
    <property type="project" value="InterPro"/>
</dbReference>
<dbReference type="InterPro" id="IPR036458">
    <property type="entry name" value="Na:dicarbo_symporter_sf"/>
</dbReference>
<dbReference type="RefSeq" id="WP_013944559.1">
    <property type="nucleotide sequence ID" value="NC_015713.1"/>
</dbReference>
<dbReference type="Proteomes" id="UP000000496">
    <property type="component" value="Chromosome gsn.131"/>
</dbReference>
<keyword evidence="4 7" id="KW-0812">Transmembrane</keyword>
<keyword evidence="9" id="KW-1185">Reference proteome</keyword>
<organism evidence="8 9">
    <name type="scientific">Simkania negevensis (strain ATCC VR-1471 / DSM 27360 / Z)</name>
    <dbReference type="NCBI Taxonomy" id="331113"/>
    <lineage>
        <taxon>Bacteria</taxon>
        <taxon>Pseudomonadati</taxon>
        <taxon>Chlamydiota</taxon>
        <taxon>Chlamydiia</taxon>
        <taxon>Parachlamydiales</taxon>
        <taxon>Simkaniaceae</taxon>
        <taxon>Simkania</taxon>
    </lineage>
</organism>
<dbReference type="PRINTS" id="PR00173">
    <property type="entry name" value="EDTRNSPORT"/>
</dbReference>
<dbReference type="Gene3D" id="1.10.3860.10">
    <property type="entry name" value="Sodium:dicarboxylate symporter"/>
    <property type="match status" value="1"/>
</dbReference>
<dbReference type="GO" id="GO:0015184">
    <property type="term" value="F:L-cystine transmembrane transporter activity"/>
    <property type="evidence" value="ECO:0007669"/>
    <property type="project" value="TreeGrafter"/>
</dbReference>
<comment type="similarity">
    <text evidence="2">Belongs to the dicarboxylate/amino acid:cation symporter (DAACS) (TC 2.A.23) family.</text>
</comment>
<reference evidence="8 9" key="2">
    <citation type="journal article" date="2011" name="Mol. Biol. Evol.">
        <title>Unity in variety--the pan-genome of the Chlamydiae.</title>
        <authorList>
            <person name="Collingro A."/>
            <person name="Tischler P."/>
            <person name="Weinmaier T."/>
            <person name="Penz T."/>
            <person name="Heinz E."/>
            <person name="Brunham R.C."/>
            <person name="Read T.D."/>
            <person name="Bavoil P.M."/>
            <person name="Sachse K."/>
            <person name="Kahane S."/>
            <person name="Friedman M.G."/>
            <person name="Rattei T."/>
            <person name="Myers G.S."/>
            <person name="Horn M."/>
        </authorList>
    </citation>
    <scope>NUCLEOTIDE SEQUENCE [LARGE SCALE GENOMIC DNA]</scope>
    <source>
        <strain evidence="9">ATCC VR-1471 / Z</strain>
    </source>
</reference>
<evidence type="ECO:0000256" key="5">
    <source>
        <dbReference type="ARBA" id="ARBA00022989"/>
    </source>
</evidence>